<dbReference type="Proteomes" id="UP000509594">
    <property type="component" value="Chromosome"/>
</dbReference>
<name>A0A7D5I823_9EURY</name>
<dbReference type="RefSeq" id="WP_176964565.1">
    <property type="nucleotide sequence ID" value="NZ_CP058215.1"/>
</dbReference>
<dbReference type="KEGG" id="mzi:HWN40_04115"/>
<evidence type="ECO:0000313" key="1">
    <source>
        <dbReference type="EMBL" id="QLC49502.1"/>
    </source>
</evidence>
<protein>
    <submittedName>
        <fullName evidence="1">Uncharacterized protein</fullName>
    </submittedName>
</protein>
<proteinExistence type="predicted"/>
<keyword evidence="2" id="KW-1185">Reference proteome</keyword>
<accession>A0A7D5I823</accession>
<dbReference type="GeneID" id="55820832"/>
<gene>
    <name evidence="1" type="ORF">HWN40_04115</name>
</gene>
<dbReference type="EMBL" id="CP058215">
    <property type="protein sequence ID" value="QLC49502.1"/>
    <property type="molecule type" value="Genomic_DNA"/>
</dbReference>
<sequence>MDPDLSRQIDLKIDRVNALSIISGYYLVIGGGKIGSKFVEYAEDHGLPFVLVIDIDCKAPASKLGKVFEDRKDLADILDSLNTDTYLRASSPPEENRTVQNTEIYFFCMDSKDIPSLLGYGIPEYIIPAVPSHAAVDIIADFVNLDMDADLIREVSMDKADRDRLDVFQSIVSEFPENIVAGTFPEHGAIFLSYARPGELCPDNCRGQENYCYNFKGEKPKTITSYAREIKQGRPGWVFESRQMGPGIGGIQGRDLKDNLISFMKYVNQLECLPLDADLENRLPFIATTCNCHGILNLLQIGDIS</sequence>
<evidence type="ECO:0000313" key="2">
    <source>
        <dbReference type="Proteomes" id="UP000509594"/>
    </source>
</evidence>
<reference evidence="1 2" key="1">
    <citation type="submission" date="2020-06" db="EMBL/GenBank/DDBJ databases">
        <title>Methanolobus halotolerans sp. nov., isolated from a saline lake Tus in Siberia.</title>
        <authorList>
            <person name="Shen Y."/>
            <person name="Chen S.-C."/>
            <person name="Lai M.-C."/>
            <person name="Huang H.-H."/>
            <person name="Chiu H.-H."/>
            <person name="Tang S.-L."/>
            <person name="Rogozin D.Y."/>
            <person name="Degermendzhy A.G."/>
        </authorList>
    </citation>
    <scope>NUCLEOTIDE SEQUENCE [LARGE SCALE GENOMIC DNA]</scope>
    <source>
        <strain evidence="1 2">DSM 21339</strain>
    </source>
</reference>
<dbReference type="OrthoDB" id="137061at2157"/>
<dbReference type="AlphaFoldDB" id="A0A7D5I823"/>
<organism evidence="1 2">
    <name type="scientific">Methanolobus zinderi</name>
    <dbReference type="NCBI Taxonomy" id="536044"/>
    <lineage>
        <taxon>Archaea</taxon>
        <taxon>Methanobacteriati</taxon>
        <taxon>Methanobacteriota</taxon>
        <taxon>Stenosarchaea group</taxon>
        <taxon>Methanomicrobia</taxon>
        <taxon>Methanosarcinales</taxon>
        <taxon>Methanosarcinaceae</taxon>
        <taxon>Methanolobus</taxon>
    </lineage>
</organism>